<name>A0A183ERR1_9BILA</name>
<keyword evidence="3" id="KW-1185">Reference proteome</keyword>
<protein>
    <submittedName>
        <fullName evidence="4">GlnD_UR_UTase domain-containing protein</fullName>
    </submittedName>
</protein>
<reference evidence="2 3" key="2">
    <citation type="submission" date="2018-11" db="EMBL/GenBank/DDBJ databases">
        <authorList>
            <consortium name="Pathogen Informatics"/>
        </authorList>
    </citation>
    <scope>NUCLEOTIDE SEQUENCE [LARGE SCALE GENOMIC DNA]</scope>
</reference>
<evidence type="ECO:0000313" key="3">
    <source>
        <dbReference type="Proteomes" id="UP000271098"/>
    </source>
</evidence>
<evidence type="ECO:0000313" key="4">
    <source>
        <dbReference type="WBParaSite" id="GPUH_0002368201-mRNA-1"/>
    </source>
</evidence>
<sequence>MGMSYGEVAAVRFALHDNKRPRALYASSQYLDLFAEKAERLGVDRKAFAKNFTKVDGAQLRHLSAGFSREFIDYFNHRENVVLPEAAKKLEDMKHSVEELRQERQKLEELLLGDSLANESKILAEWYDTLHALGIKKIKKPIALDDHKPKYHLRFKNLSYF</sequence>
<feature type="coiled-coil region" evidence="1">
    <location>
        <begin position="83"/>
        <end position="110"/>
    </location>
</feature>
<accession>A0A183ERR1</accession>
<organism evidence="4">
    <name type="scientific">Gongylonema pulchrum</name>
    <dbReference type="NCBI Taxonomy" id="637853"/>
    <lineage>
        <taxon>Eukaryota</taxon>
        <taxon>Metazoa</taxon>
        <taxon>Ecdysozoa</taxon>
        <taxon>Nematoda</taxon>
        <taxon>Chromadorea</taxon>
        <taxon>Rhabditida</taxon>
        <taxon>Spirurina</taxon>
        <taxon>Spiruromorpha</taxon>
        <taxon>Spiruroidea</taxon>
        <taxon>Gongylonematidae</taxon>
        <taxon>Gongylonema</taxon>
    </lineage>
</organism>
<dbReference type="WBParaSite" id="GPUH_0002368201-mRNA-1">
    <property type="protein sequence ID" value="GPUH_0002368201-mRNA-1"/>
    <property type="gene ID" value="GPUH_0002368201"/>
</dbReference>
<proteinExistence type="predicted"/>
<reference evidence="4" key="1">
    <citation type="submission" date="2016-06" db="UniProtKB">
        <authorList>
            <consortium name="WormBaseParasite"/>
        </authorList>
    </citation>
    <scope>IDENTIFICATION</scope>
</reference>
<gene>
    <name evidence="2" type="ORF">GPUH_LOCUS23654</name>
</gene>
<dbReference type="AlphaFoldDB" id="A0A183ERR1"/>
<dbReference type="Proteomes" id="UP000271098">
    <property type="component" value="Unassembled WGS sequence"/>
</dbReference>
<evidence type="ECO:0000256" key="1">
    <source>
        <dbReference type="SAM" id="Coils"/>
    </source>
</evidence>
<evidence type="ECO:0000313" key="2">
    <source>
        <dbReference type="EMBL" id="VDN41771.1"/>
    </source>
</evidence>
<dbReference type="EMBL" id="UYRT01098494">
    <property type="protein sequence ID" value="VDN41771.1"/>
    <property type="molecule type" value="Genomic_DNA"/>
</dbReference>
<dbReference type="OrthoDB" id="336088at2759"/>
<keyword evidence="1" id="KW-0175">Coiled coil</keyword>